<dbReference type="SUPFAM" id="SSF56219">
    <property type="entry name" value="DNase I-like"/>
    <property type="match status" value="1"/>
</dbReference>
<dbReference type="PANTHER" id="PTHR33710">
    <property type="entry name" value="BNAC02G09200D PROTEIN"/>
    <property type="match status" value="1"/>
</dbReference>
<dbReference type="AlphaFoldDB" id="A0A392NRE3"/>
<name>A0A392NRE3_9FABA</name>
<evidence type="ECO:0000313" key="2">
    <source>
        <dbReference type="Proteomes" id="UP000265520"/>
    </source>
</evidence>
<dbReference type="GO" id="GO:0003964">
    <property type="term" value="F:RNA-directed DNA polymerase activity"/>
    <property type="evidence" value="ECO:0007669"/>
    <property type="project" value="UniProtKB-KW"/>
</dbReference>
<reference evidence="1 2" key="1">
    <citation type="journal article" date="2018" name="Front. Plant Sci.">
        <title>Red Clover (Trifolium pratense) and Zigzag Clover (T. medium) - A Picture of Genomic Similarities and Differences.</title>
        <authorList>
            <person name="Dluhosova J."/>
            <person name="Istvanek J."/>
            <person name="Nedelnik J."/>
            <person name="Repkova J."/>
        </authorList>
    </citation>
    <scope>NUCLEOTIDE SEQUENCE [LARGE SCALE GENOMIC DNA]</scope>
    <source>
        <strain evidence="2">cv. 10/8</strain>
        <tissue evidence="1">Leaf</tissue>
    </source>
</reference>
<dbReference type="EMBL" id="LXQA010049114">
    <property type="protein sequence ID" value="MCI02447.1"/>
    <property type="molecule type" value="Genomic_DNA"/>
</dbReference>
<organism evidence="1 2">
    <name type="scientific">Trifolium medium</name>
    <dbReference type="NCBI Taxonomy" id="97028"/>
    <lineage>
        <taxon>Eukaryota</taxon>
        <taxon>Viridiplantae</taxon>
        <taxon>Streptophyta</taxon>
        <taxon>Embryophyta</taxon>
        <taxon>Tracheophyta</taxon>
        <taxon>Spermatophyta</taxon>
        <taxon>Magnoliopsida</taxon>
        <taxon>eudicotyledons</taxon>
        <taxon>Gunneridae</taxon>
        <taxon>Pentapetalae</taxon>
        <taxon>rosids</taxon>
        <taxon>fabids</taxon>
        <taxon>Fabales</taxon>
        <taxon>Fabaceae</taxon>
        <taxon>Papilionoideae</taxon>
        <taxon>50 kb inversion clade</taxon>
        <taxon>NPAAA clade</taxon>
        <taxon>Hologalegina</taxon>
        <taxon>IRL clade</taxon>
        <taxon>Trifolieae</taxon>
        <taxon>Trifolium</taxon>
    </lineage>
</organism>
<keyword evidence="1" id="KW-0548">Nucleotidyltransferase</keyword>
<comment type="caution">
    <text evidence="1">The sequence shown here is derived from an EMBL/GenBank/DDBJ whole genome shotgun (WGS) entry which is preliminary data.</text>
</comment>
<dbReference type="PANTHER" id="PTHR33710:SF64">
    <property type="entry name" value="ENDONUCLEASE_EXONUCLEASE_PHOSPHATASE DOMAIN-CONTAINING PROTEIN"/>
    <property type="match status" value="1"/>
</dbReference>
<sequence length="197" mass="22385">MWCVLGDFNSVRDIFERRGVGHNSSAGRSSEMVAFDAFLGDLELIDMPLSGRTFTSFHPNGMAMSRLDRVLISTSWSDMWGEPIVRVLERDVADHCPLVLRYSSLDWGPKPFRFNNFLLQSNEFKEAIKTAWGSQNLESWMGFILKERLKGLKVVIKESNAENFGLAEAKKKRLIKRIGDLDLKSEVLGLEDGEIKI</sequence>
<evidence type="ECO:0000313" key="1">
    <source>
        <dbReference type="EMBL" id="MCI02447.1"/>
    </source>
</evidence>
<dbReference type="Gene3D" id="3.60.10.10">
    <property type="entry name" value="Endonuclease/exonuclease/phosphatase"/>
    <property type="match status" value="1"/>
</dbReference>
<protein>
    <submittedName>
        <fullName evidence="1">Reverse transcriptase</fullName>
    </submittedName>
</protein>
<accession>A0A392NRE3</accession>
<keyword evidence="2" id="KW-1185">Reference proteome</keyword>
<dbReference type="InterPro" id="IPR036691">
    <property type="entry name" value="Endo/exonu/phosph_ase_sf"/>
</dbReference>
<proteinExistence type="predicted"/>
<dbReference type="Proteomes" id="UP000265520">
    <property type="component" value="Unassembled WGS sequence"/>
</dbReference>
<keyword evidence="1" id="KW-0808">Transferase</keyword>
<keyword evidence="1" id="KW-0695">RNA-directed DNA polymerase</keyword>